<dbReference type="EMBL" id="CP060436">
    <property type="protein sequence ID" value="QPM91468.1"/>
    <property type="molecule type" value="Genomic_DNA"/>
</dbReference>
<dbReference type="InterPro" id="IPR007401">
    <property type="entry name" value="DUF454"/>
</dbReference>
<dbReference type="PANTHER" id="PTHR35813">
    <property type="entry name" value="INNER MEMBRANE PROTEIN YBAN"/>
    <property type="match status" value="1"/>
</dbReference>
<reference evidence="1 2" key="1">
    <citation type="submission" date="2020-08" db="EMBL/GenBank/DDBJ databases">
        <title>Genome sequence of Rhodobacteraceae bacterium Lw-13e.</title>
        <authorList>
            <person name="Poehlein A."/>
            <person name="Wolter L."/>
            <person name="Daniel R."/>
            <person name="Brinkhoff T."/>
        </authorList>
    </citation>
    <scope>NUCLEOTIDE SEQUENCE [LARGE SCALE GENOMIC DNA]</scope>
    <source>
        <strain evidence="1 2">Lw-13e</strain>
    </source>
</reference>
<gene>
    <name evidence="1" type="primary">ybaN</name>
    <name evidence="1" type="ORF">PSAL_027210</name>
</gene>
<protein>
    <submittedName>
        <fullName evidence="1">Inner membrane protein YbaN</fullName>
    </submittedName>
</protein>
<dbReference type="AlphaFoldDB" id="A0A418SBG5"/>
<dbReference type="RefSeq" id="WP_119841163.1">
    <property type="nucleotide sequence ID" value="NZ_CP060436.1"/>
</dbReference>
<sequence length="119" mass="13201">MRLIWLTFGCLSVALGVVGVALPLLPTVPFMLLAAFCFARSSERMHTWLVTHPRFGPAIRDWQENGAISLRAKRLSTVMIAGVYMVSLIMGLRPILLLIQGVTLALVLLFLWTRPSGPR</sequence>
<name>A0A418SBG5_9RHOB</name>
<accession>A0A418SBG5</accession>
<dbReference type="Proteomes" id="UP000283786">
    <property type="component" value="Chromosome"/>
</dbReference>
<dbReference type="PIRSF" id="PIRSF016789">
    <property type="entry name" value="DUF454"/>
    <property type="match status" value="1"/>
</dbReference>
<dbReference type="OrthoDB" id="9816293at2"/>
<dbReference type="PANTHER" id="PTHR35813:SF1">
    <property type="entry name" value="INNER MEMBRANE PROTEIN YBAN"/>
    <property type="match status" value="1"/>
</dbReference>
<dbReference type="GO" id="GO:0005886">
    <property type="term" value="C:plasma membrane"/>
    <property type="evidence" value="ECO:0007669"/>
    <property type="project" value="TreeGrafter"/>
</dbReference>
<proteinExistence type="predicted"/>
<dbReference type="Pfam" id="PF04304">
    <property type="entry name" value="DUF454"/>
    <property type="match status" value="1"/>
</dbReference>
<evidence type="ECO:0000313" key="1">
    <source>
        <dbReference type="EMBL" id="QPM91468.1"/>
    </source>
</evidence>
<dbReference type="KEGG" id="palw:PSAL_027210"/>
<evidence type="ECO:0000313" key="2">
    <source>
        <dbReference type="Proteomes" id="UP000283786"/>
    </source>
</evidence>
<keyword evidence="2" id="KW-1185">Reference proteome</keyword>
<organism evidence="1 2">
    <name type="scientific">Pseudooceanicola algae</name>
    <dbReference type="NCBI Taxonomy" id="1537215"/>
    <lineage>
        <taxon>Bacteria</taxon>
        <taxon>Pseudomonadati</taxon>
        <taxon>Pseudomonadota</taxon>
        <taxon>Alphaproteobacteria</taxon>
        <taxon>Rhodobacterales</taxon>
        <taxon>Paracoccaceae</taxon>
        <taxon>Pseudooceanicola</taxon>
    </lineage>
</organism>